<keyword evidence="3" id="KW-1185">Reference proteome</keyword>
<sequence>MFLLKYSIFFIIIFNIIICNGNNREDSRNWKKYTSFQDPLKNEFGLLKVNTTDVCLSLKFDIQIINLNLNHTDSHIQIPSFSSPSVKLGGYCYNDSKNRISELKAQWKQYDRKKNLYFIFVSDNLSDNGEEELRWRLKSVIYVEKHKDESITFQSRNDSFMISSPIRSKYICKDKINVTLKHDSYKDIIIQLLPEIEFIPFYGEKGYGSNIFICERTRKKSLSEAFQSKMTIIAGIILAISSVSAIIIHSLRRTIFSPGLKIIQLPSE</sequence>
<keyword evidence="1" id="KW-0472">Membrane</keyword>
<evidence type="ECO:0000313" key="3">
    <source>
        <dbReference type="Proteomes" id="UP000038045"/>
    </source>
</evidence>
<keyword evidence="1" id="KW-1133">Transmembrane helix</keyword>
<dbReference type="AlphaFoldDB" id="A0A0N4ZSY4"/>
<dbReference type="WBParaSite" id="PTRK_0001161600.1">
    <property type="protein sequence ID" value="PTRK_0001161600.1"/>
    <property type="gene ID" value="PTRK_0001161600"/>
</dbReference>
<organism evidence="3 4">
    <name type="scientific">Parastrongyloides trichosuri</name>
    <name type="common">Possum-specific nematode worm</name>
    <dbReference type="NCBI Taxonomy" id="131310"/>
    <lineage>
        <taxon>Eukaryota</taxon>
        <taxon>Metazoa</taxon>
        <taxon>Ecdysozoa</taxon>
        <taxon>Nematoda</taxon>
        <taxon>Chromadorea</taxon>
        <taxon>Rhabditida</taxon>
        <taxon>Tylenchina</taxon>
        <taxon>Panagrolaimomorpha</taxon>
        <taxon>Strongyloidoidea</taxon>
        <taxon>Strongyloididae</taxon>
        <taxon>Parastrongyloides</taxon>
    </lineage>
</organism>
<name>A0A0N4ZSY4_PARTI</name>
<feature type="signal peptide" evidence="2">
    <location>
        <begin position="1"/>
        <end position="21"/>
    </location>
</feature>
<accession>A0A0N4ZSY4</accession>
<proteinExistence type="predicted"/>
<reference evidence="4" key="1">
    <citation type="submission" date="2017-02" db="UniProtKB">
        <authorList>
            <consortium name="WormBaseParasite"/>
        </authorList>
    </citation>
    <scope>IDENTIFICATION</scope>
</reference>
<dbReference type="Gene3D" id="2.40.160.110">
    <property type="match status" value="1"/>
</dbReference>
<keyword evidence="2" id="KW-0732">Signal</keyword>
<protein>
    <submittedName>
        <fullName evidence="4">Uncharacterized protein</fullName>
    </submittedName>
</protein>
<dbReference type="Proteomes" id="UP000038045">
    <property type="component" value="Unplaced"/>
</dbReference>
<evidence type="ECO:0000256" key="1">
    <source>
        <dbReference type="SAM" id="Phobius"/>
    </source>
</evidence>
<evidence type="ECO:0000256" key="2">
    <source>
        <dbReference type="SAM" id="SignalP"/>
    </source>
</evidence>
<feature type="transmembrane region" description="Helical" evidence="1">
    <location>
        <begin position="230"/>
        <end position="251"/>
    </location>
</feature>
<dbReference type="STRING" id="131310.A0A0N4ZSY4"/>
<keyword evidence="1" id="KW-0812">Transmembrane</keyword>
<feature type="chain" id="PRO_5005892403" evidence="2">
    <location>
        <begin position="22"/>
        <end position="268"/>
    </location>
</feature>
<evidence type="ECO:0000313" key="4">
    <source>
        <dbReference type="WBParaSite" id="PTRK_0001161600.1"/>
    </source>
</evidence>